<dbReference type="RefSeq" id="WP_015084121.1">
    <property type="nucleotide sequence ID" value="NC_019552.1"/>
</dbReference>
<dbReference type="InterPro" id="IPR029058">
    <property type="entry name" value="AB_hydrolase_fold"/>
</dbReference>
<evidence type="ECO:0000313" key="4">
    <source>
        <dbReference type="EMBL" id="AFX74246.1"/>
    </source>
</evidence>
<feature type="domain" description="AB hydrolase-1" evidence="3">
    <location>
        <begin position="30"/>
        <end position="259"/>
    </location>
</feature>
<dbReference type="Gene3D" id="3.40.50.1820">
    <property type="entry name" value="alpha/beta hydrolase"/>
    <property type="match status" value="1"/>
</dbReference>
<evidence type="ECO:0000313" key="5">
    <source>
        <dbReference type="Proteomes" id="UP000009399"/>
    </source>
</evidence>
<gene>
    <name evidence="4" type="ORF">MOS_319</name>
</gene>
<evidence type="ECO:0000259" key="3">
    <source>
        <dbReference type="Pfam" id="PF00561"/>
    </source>
</evidence>
<dbReference type="InterPro" id="IPR050266">
    <property type="entry name" value="AB_hydrolase_sf"/>
</dbReference>
<keyword evidence="2" id="KW-0719">Serine esterase</keyword>
<dbReference type="GO" id="GO:0016020">
    <property type="term" value="C:membrane"/>
    <property type="evidence" value="ECO:0007669"/>
    <property type="project" value="TreeGrafter"/>
</dbReference>
<dbReference type="EMBL" id="CP003914">
    <property type="protein sequence ID" value="AFX74246.1"/>
    <property type="molecule type" value="Genomic_DNA"/>
</dbReference>
<evidence type="ECO:0000256" key="1">
    <source>
        <dbReference type="ARBA" id="ARBA00006989"/>
    </source>
</evidence>
<dbReference type="Proteomes" id="UP000009399">
    <property type="component" value="Chromosome"/>
</dbReference>
<evidence type="ECO:0000256" key="2">
    <source>
        <dbReference type="ARBA" id="ARBA00022487"/>
    </source>
</evidence>
<keyword evidence="2" id="KW-0378">Hydrolase</keyword>
<dbReference type="AlphaFoldDB" id="A0AAI8FDS2"/>
<sequence length="272" mass="31884">MSHRSIKLNNNSHPTWKYDYKIHIEDKNAPNIVFIHGFNSSHSGFWSTFKQLKKANYYSFTLPGNNLTFAYNYQLNTLYYAKLVIRFIKKFNIKKPILIGHSMGGGIALIVNKLAPDLIHKIICIAPMNYTSQALKQEFFDFFFPKNIYQYQKFLSFLVFDKSQIESENFFKRFSTVFDSHFYNNASIIKLAKFLTTNQNMTLLKEAIQTIKVPILLILGQEDRIVLKQESIDHFKNNIKHVQIEIIPKTSHIIFEEQPQLVVPILNKFIFS</sequence>
<dbReference type="Pfam" id="PF00561">
    <property type="entry name" value="Abhydrolase_1"/>
    <property type="match status" value="1"/>
</dbReference>
<name>A0AAI8FDS2_MESHY</name>
<reference evidence="4 5" key="1">
    <citation type="journal article" date="2013" name="Genome Announc.">
        <title>Complete Genome Sequence of Mycoplasma hyorhinis Strain SK76.</title>
        <authorList>
            <person name="Goodison S."/>
            <person name="Urquidi V."/>
            <person name="Kumar D."/>
            <person name="Reyes L."/>
            <person name="Rosser C.J."/>
        </authorList>
    </citation>
    <scope>NUCLEOTIDE SEQUENCE [LARGE SCALE GENOMIC DNA]</scope>
    <source>
        <strain evidence="4 5">SK76</strain>
    </source>
</reference>
<dbReference type="PANTHER" id="PTHR43798">
    <property type="entry name" value="MONOACYLGLYCEROL LIPASE"/>
    <property type="match status" value="1"/>
</dbReference>
<dbReference type="KEGG" id="mhs:MOS_319"/>
<protein>
    <submittedName>
        <fullName evidence="4">Triacylglycerol lipase</fullName>
    </submittedName>
</protein>
<proteinExistence type="inferred from homology"/>
<dbReference type="InterPro" id="IPR000073">
    <property type="entry name" value="AB_hydrolase_1"/>
</dbReference>
<dbReference type="PANTHER" id="PTHR43798:SF33">
    <property type="entry name" value="HYDROLASE, PUTATIVE (AFU_ORTHOLOGUE AFUA_2G14860)-RELATED"/>
    <property type="match status" value="1"/>
</dbReference>
<dbReference type="GO" id="GO:0052689">
    <property type="term" value="F:carboxylic ester hydrolase activity"/>
    <property type="evidence" value="ECO:0007669"/>
    <property type="project" value="UniProtKB-KW"/>
</dbReference>
<comment type="similarity">
    <text evidence="1">Belongs to the lipase/esterase LIP3/BchO family.</text>
</comment>
<dbReference type="SUPFAM" id="SSF53474">
    <property type="entry name" value="alpha/beta-Hydrolases"/>
    <property type="match status" value="1"/>
</dbReference>
<accession>A0AAI8FDS2</accession>
<organism evidence="4 5">
    <name type="scientific">Mesomycoplasma hyorhinis SK76</name>
    <dbReference type="NCBI Taxonomy" id="1118964"/>
    <lineage>
        <taxon>Bacteria</taxon>
        <taxon>Bacillati</taxon>
        <taxon>Mycoplasmatota</taxon>
        <taxon>Mycoplasmoidales</taxon>
        <taxon>Metamycoplasmataceae</taxon>
        <taxon>Mesomycoplasma</taxon>
    </lineage>
</organism>